<dbReference type="PANTHER" id="PTHR24148">
    <property type="entry name" value="ANKYRIN REPEAT DOMAIN-CONTAINING PROTEIN 39 HOMOLOG-RELATED"/>
    <property type="match status" value="1"/>
</dbReference>
<evidence type="ECO:0000313" key="2">
    <source>
        <dbReference type="EMBL" id="KAJ4342979.1"/>
    </source>
</evidence>
<organism evidence="2 3">
    <name type="scientific">Didymella glomerata</name>
    <dbReference type="NCBI Taxonomy" id="749621"/>
    <lineage>
        <taxon>Eukaryota</taxon>
        <taxon>Fungi</taxon>
        <taxon>Dikarya</taxon>
        <taxon>Ascomycota</taxon>
        <taxon>Pezizomycotina</taxon>
        <taxon>Dothideomycetes</taxon>
        <taxon>Pleosporomycetidae</taxon>
        <taxon>Pleosporales</taxon>
        <taxon>Pleosporineae</taxon>
        <taxon>Didymellaceae</taxon>
        <taxon>Didymella</taxon>
    </lineage>
</organism>
<comment type="caution">
    <text evidence="2">The sequence shown here is derived from an EMBL/GenBank/DDBJ whole genome shotgun (WGS) entry which is preliminary data.</text>
</comment>
<dbReference type="OrthoDB" id="2157530at2759"/>
<dbReference type="Pfam" id="PF06985">
    <property type="entry name" value="HET"/>
    <property type="match status" value="1"/>
</dbReference>
<dbReference type="PANTHER" id="PTHR24148:SF64">
    <property type="entry name" value="HETEROKARYON INCOMPATIBILITY DOMAIN-CONTAINING PROTEIN"/>
    <property type="match status" value="1"/>
</dbReference>
<keyword evidence="3" id="KW-1185">Reference proteome</keyword>
<dbReference type="InterPro" id="IPR010730">
    <property type="entry name" value="HET"/>
</dbReference>
<gene>
    <name evidence="2" type="ORF">N0V87_000697</name>
</gene>
<reference evidence="2" key="1">
    <citation type="submission" date="2022-10" db="EMBL/GenBank/DDBJ databases">
        <title>Tapping the CABI collections for fungal endophytes: first genome assemblies for Collariella, Neodidymelliopsis, Ascochyta clinopodiicola, Didymella pomorum, Didymosphaeria variabile, Neocosmospora piperis and Neocucurbitaria cava.</title>
        <authorList>
            <person name="Hill R."/>
        </authorList>
    </citation>
    <scope>NUCLEOTIDE SEQUENCE</scope>
    <source>
        <strain evidence="2">IMI 360193</strain>
    </source>
</reference>
<dbReference type="EMBL" id="JAPEUV010000004">
    <property type="protein sequence ID" value="KAJ4342979.1"/>
    <property type="molecule type" value="Genomic_DNA"/>
</dbReference>
<dbReference type="Proteomes" id="UP001140562">
    <property type="component" value="Unassembled WGS sequence"/>
</dbReference>
<dbReference type="AlphaFoldDB" id="A0A9W8X8M0"/>
<evidence type="ECO:0000259" key="1">
    <source>
        <dbReference type="Pfam" id="PF06985"/>
    </source>
</evidence>
<dbReference type="InterPro" id="IPR052895">
    <property type="entry name" value="HetReg/Transcr_Mod"/>
</dbReference>
<evidence type="ECO:0000313" key="3">
    <source>
        <dbReference type="Proteomes" id="UP001140562"/>
    </source>
</evidence>
<protein>
    <recommendedName>
        <fullName evidence="1">Heterokaryon incompatibility domain-containing protein</fullName>
    </recommendedName>
</protein>
<accession>A0A9W8X8M0</accession>
<feature type="domain" description="Heterokaryon incompatibility" evidence="1">
    <location>
        <begin position="20"/>
        <end position="65"/>
    </location>
</feature>
<name>A0A9W8X8M0_9PLEO</name>
<sequence length="118" mass="13408">MISVPGPEYRIVPFRLPVSATRRVWIDQLYINQADDTEKSVQVDLMSEIYSKARSVIVWLGPEMDFRPDFEQSIKHNFIRFADTVGRDFGYLDFLGLCAAKLDTLIKGTAAEAQGPPR</sequence>
<proteinExistence type="predicted"/>